<accession>A0A1I0PLJ6</accession>
<reference evidence="2 3" key="1">
    <citation type="submission" date="2016-10" db="EMBL/GenBank/DDBJ databases">
        <authorList>
            <person name="de Groot N.N."/>
        </authorList>
    </citation>
    <scope>NUCLEOTIDE SEQUENCE [LARGE SCALE GENOMIC DNA]</scope>
    <source>
        <strain evidence="2 3">TC2-24</strain>
    </source>
</reference>
<keyword evidence="2" id="KW-0418">Kinase</keyword>
<organism evidence="2 3">
    <name type="scientific">Prevotella aff. ruminicola Tc2-24</name>
    <dbReference type="NCBI Taxonomy" id="81582"/>
    <lineage>
        <taxon>Bacteria</taxon>
        <taxon>Pseudomonadati</taxon>
        <taxon>Bacteroidota</taxon>
        <taxon>Bacteroidia</taxon>
        <taxon>Bacteroidales</taxon>
        <taxon>Prevotellaceae</taxon>
        <taxon>Prevotella</taxon>
    </lineage>
</organism>
<dbReference type="Pfam" id="PF00480">
    <property type="entry name" value="ROK"/>
    <property type="match status" value="1"/>
</dbReference>
<name>A0A1I0PLJ6_9BACT</name>
<dbReference type="AlphaFoldDB" id="A0A1I0PLJ6"/>
<dbReference type="Proteomes" id="UP000199373">
    <property type="component" value="Unassembled WGS sequence"/>
</dbReference>
<dbReference type="PANTHER" id="PTHR18964:SF149">
    <property type="entry name" value="BIFUNCTIONAL UDP-N-ACETYLGLUCOSAMINE 2-EPIMERASE_N-ACETYLMANNOSAMINE KINASE"/>
    <property type="match status" value="1"/>
</dbReference>
<protein>
    <submittedName>
        <fullName evidence="2">Glucokinase</fullName>
    </submittedName>
</protein>
<dbReference type="EMBL" id="FOIQ01000004">
    <property type="protein sequence ID" value="SEW15193.1"/>
    <property type="molecule type" value="Genomic_DNA"/>
</dbReference>
<dbReference type="Gene3D" id="3.30.420.40">
    <property type="match status" value="2"/>
</dbReference>
<sequence length="337" mass="36293">MVAMDQVDGVEIVDQIKTRVVGIDIRLSRTTFAVVDVRGEIVAQDRFVTSDYPDINDYVKALSDKVMMLVEENGGYETVRSIGVSVPSASSVTGCIENAANMPWKGVIPLAAMLRDRLGLAVAVANDAHITALGEKAYGSAHGMQDFVVVSISHGGLGSCFFSNGHPHLGYNGFAGEFGHTCVEVNGRQCGCGRKGCLETYCSVRGLLTTIDELMAEADEPTMLTDLCQKDIASIAACCDKGDKLAIEAFRRVGDMLGLGLANYASILNPEAIILTGDMTAAGKWLLKPMRASFDEHVFQNIKNKTRILVSILKEGERDVLGASALAWDVKEYSLFK</sequence>
<dbReference type="InterPro" id="IPR000600">
    <property type="entry name" value="ROK"/>
</dbReference>
<keyword evidence="2" id="KW-0808">Transferase</keyword>
<proteinExistence type="inferred from homology"/>
<keyword evidence="3" id="KW-1185">Reference proteome</keyword>
<dbReference type="GO" id="GO:0016301">
    <property type="term" value="F:kinase activity"/>
    <property type="evidence" value="ECO:0007669"/>
    <property type="project" value="UniProtKB-KW"/>
</dbReference>
<evidence type="ECO:0000313" key="3">
    <source>
        <dbReference type="Proteomes" id="UP000199373"/>
    </source>
</evidence>
<dbReference type="PANTHER" id="PTHR18964">
    <property type="entry name" value="ROK (REPRESSOR, ORF, KINASE) FAMILY"/>
    <property type="match status" value="1"/>
</dbReference>
<dbReference type="InterPro" id="IPR043129">
    <property type="entry name" value="ATPase_NBD"/>
</dbReference>
<comment type="similarity">
    <text evidence="1">Belongs to the ROK (NagC/XylR) family.</text>
</comment>
<evidence type="ECO:0000313" key="2">
    <source>
        <dbReference type="EMBL" id="SEW15193.1"/>
    </source>
</evidence>
<gene>
    <name evidence="2" type="ORF">SAMN04487850_1853</name>
</gene>
<dbReference type="SUPFAM" id="SSF53067">
    <property type="entry name" value="Actin-like ATPase domain"/>
    <property type="match status" value="1"/>
</dbReference>
<evidence type="ECO:0000256" key="1">
    <source>
        <dbReference type="ARBA" id="ARBA00006479"/>
    </source>
</evidence>